<dbReference type="OrthoDB" id="7893at2157"/>
<evidence type="ECO:0000313" key="2">
    <source>
        <dbReference type="Proteomes" id="UP000315289"/>
    </source>
</evidence>
<dbReference type="AlphaFoldDB" id="A0A557SXT1"/>
<protein>
    <submittedName>
        <fullName evidence="1">Uncharacterized protein</fullName>
    </submittedName>
</protein>
<evidence type="ECO:0000313" key="1">
    <source>
        <dbReference type="EMBL" id="TVP41414.1"/>
    </source>
</evidence>
<dbReference type="Proteomes" id="UP000315289">
    <property type="component" value="Unassembled WGS sequence"/>
</dbReference>
<dbReference type="EMBL" id="VOAH01000003">
    <property type="protein sequence ID" value="TVP41414.1"/>
    <property type="molecule type" value="Genomic_DNA"/>
</dbReference>
<name>A0A557SXT1_9ARCH</name>
<comment type="caution">
    <text evidence="1">The sequence shown here is derived from an EMBL/GenBank/DDBJ whole genome shotgun (WGS) entry which is preliminary data.</text>
</comment>
<proteinExistence type="predicted"/>
<reference evidence="1 2" key="1">
    <citation type="journal article" date="2019" name="Front. Microbiol.">
        <title>Ammonia Oxidation by the Arctic Terrestrial Thaumarchaeote Candidatus Nitrosocosmicus arcticus Is Stimulated by Increasing Temperatures.</title>
        <authorList>
            <person name="Alves R.J.E."/>
            <person name="Kerou M."/>
            <person name="Zappe A."/>
            <person name="Bittner R."/>
            <person name="Abby S.S."/>
            <person name="Schmidt H.A."/>
            <person name="Pfeifer K."/>
            <person name="Schleper C."/>
        </authorList>
    </citation>
    <scope>NUCLEOTIDE SEQUENCE [LARGE SCALE GENOMIC DNA]</scope>
    <source>
        <strain evidence="1 2">Kfb</strain>
    </source>
</reference>
<sequence length="136" mass="15377">MFNIGKKIFDEVDVPTNSRMISEDKDKSIIERESTWTGKIKGIDSFPDGTVEGHGNSLIFENGVSISNWQGILTIENGREIAFIGKDTSKNGKYYVLRTYFTHNNELKDLDGMICFLDGVFDSKNKSYTCSGYRLI</sequence>
<organism evidence="1 2">
    <name type="scientific">Candidatus Nitrosocosmicus arcticus</name>
    <dbReference type="NCBI Taxonomy" id="2035267"/>
    <lineage>
        <taxon>Archaea</taxon>
        <taxon>Nitrososphaerota</taxon>
        <taxon>Nitrososphaeria</taxon>
        <taxon>Nitrososphaerales</taxon>
        <taxon>Nitrososphaeraceae</taxon>
        <taxon>Candidatus Nitrosocosmicus</taxon>
    </lineage>
</organism>
<accession>A0A557SXT1</accession>
<keyword evidence="2" id="KW-1185">Reference proteome</keyword>
<gene>
    <name evidence="1" type="ORF">NARC_30128</name>
</gene>
<dbReference type="RefSeq" id="WP_144728866.1">
    <property type="nucleotide sequence ID" value="NZ_ML675579.1"/>
</dbReference>